<gene>
    <name evidence="5" type="ORF">SAMN04489806_1901</name>
</gene>
<dbReference type="PANTHER" id="PTHR12526">
    <property type="entry name" value="GLYCOSYLTRANSFERASE"/>
    <property type="match status" value="1"/>
</dbReference>
<dbReference type="SUPFAM" id="SSF53756">
    <property type="entry name" value="UDP-Glycosyltransferase/glycogen phosphorylase"/>
    <property type="match status" value="1"/>
</dbReference>
<evidence type="ECO:0000313" key="5">
    <source>
        <dbReference type="EMBL" id="SEB83449.1"/>
    </source>
</evidence>
<feature type="domain" description="Glycosyl transferase family 1" evidence="3">
    <location>
        <begin position="176"/>
        <end position="319"/>
    </location>
</feature>
<dbReference type="EMBL" id="FNRY01000001">
    <property type="protein sequence ID" value="SEB83449.1"/>
    <property type="molecule type" value="Genomic_DNA"/>
</dbReference>
<proteinExistence type="predicted"/>
<keyword evidence="6" id="KW-1185">Reference proteome</keyword>
<dbReference type="GO" id="GO:0016757">
    <property type="term" value="F:glycosyltransferase activity"/>
    <property type="evidence" value="ECO:0007669"/>
    <property type="project" value="UniProtKB-KW"/>
</dbReference>
<name>A0A1H4MKB6_9MICO</name>
<evidence type="ECO:0000259" key="4">
    <source>
        <dbReference type="Pfam" id="PF13439"/>
    </source>
</evidence>
<organism evidence="5 6">
    <name type="scientific">Paramicrobacterium humi</name>
    <dbReference type="NCBI Taxonomy" id="640635"/>
    <lineage>
        <taxon>Bacteria</taxon>
        <taxon>Bacillati</taxon>
        <taxon>Actinomycetota</taxon>
        <taxon>Actinomycetes</taxon>
        <taxon>Micrococcales</taxon>
        <taxon>Microbacteriaceae</taxon>
        <taxon>Paramicrobacterium</taxon>
    </lineage>
</organism>
<protein>
    <submittedName>
        <fullName evidence="5">Glycosyltransferase Family 4</fullName>
    </submittedName>
</protein>
<dbReference type="InterPro" id="IPR028098">
    <property type="entry name" value="Glyco_trans_4-like_N"/>
</dbReference>
<accession>A0A1H4MKB6</accession>
<dbReference type="STRING" id="640635.SAMN04489806_1901"/>
<dbReference type="AlphaFoldDB" id="A0A1H4MKB6"/>
<dbReference type="Pfam" id="PF13439">
    <property type="entry name" value="Glyco_transf_4"/>
    <property type="match status" value="1"/>
</dbReference>
<dbReference type="Proteomes" id="UP000199183">
    <property type="component" value="Unassembled WGS sequence"/>
</dbReference>
<dbReference type="InterPro" id="IPR001296">
    <property type="entry name" value="Glyco_trans_1"/>
</dbReference>
<keyword evidence="1" id="KW-0328">Glycosyltransferase</keyword>
<evidence type="ECO:0000256" key="2">
    <source>
        <dbReference type="ARBA" id="ARBA00022679"/>
    </source>
</evidence>
<evidence type="ECO:0000259" key="3">
    <source>
        <dbReference type="Pfam" id="PF00534"/>
    </source>
</evidence>
<dbReference type="Pfam" id="PF00534">
    <property type="entry name" value="Glycos_transf_1"/>
    <property type="match status" value="1"/>
</dbReference>
<reference evidence="5 6" key="1">
    <citation type="submission" date="2016-10" db="EMBL/GenBank/DDBJ databases">
        <authorList>
            <person name="de Groot N.N."/>
        </authorList>
    </citation>
    <scope>NUCLEOTIDE SEQUENCE [LARGE SCALE GENOMIC DNA]</scope>
    <source>
        <strain evidence="5 6">DSM 21799</strain>
    </source>
</reference>
<feature type="domain" description="Glycosyltransferase subfamily 4-like N-terminal" evidence="4">
    <location>
        <begin position="29"/>
        <end position="165"/>
    </location>
</feature>
<sequence length="354" mass="37310">MIHPPQHPSDRHGAGIHVAHVVCSDGFAGVERYIATTALAMIERGVEVSVIGGRSSAMSAALKESGARFLPASSVAEAVAALRCVPRPNIVNTHMSEADIAGIAFATPRGIPVVSTRHFAARRGRKPLARAAFRLAAPRIRAQIAISRFVARAIGEPSTVVHTGVANVGASDVLARKPVMLLIQRLELEKDSDIAIRAWARSWAARAGWELHIVGDGSQRIRLEKLARDLGASDSVRFLGYCSDVGALMSRASGLLAPTSHEGLGIAVLEAMARALPVIASASGGHLETVGSVSDAWMFSPGDFAAAAELIDAALANPARYGGYGHQLQARQRAAFSVGAQVDKTLEVYERCTP</sequence>
<evidence type="ECO:0000313" key="6">
    <source>
        <dbReference type="Proteomes" id="UP000199183"/>
    </source>
</evidence>
<dbReference type="Gene3D" id="3.40.50.2000">
    <property type="entry name" value="Glycogen Phosphorylase B"/>
    <property type="match status" value="2"/>
</dbReference>
<dbReference type="RefSeq" id="WP_091183119.1">
    <property type="nucleotide sequence ID" value="NZ_FNRY01000001.1"/>
</dbReference>
<dbReference type="OrthoDB" id="3830319at2"/>
<keyword evidence="2 5" id="KW-0808">Transferase</keyword>
<evidence type="ECO:0000256" key="1">
    <source>
        <dbReference type="ARBA" id="ARBA00022676"/>
    </source>
</evidence>